<dbReference type="EMBL" id="PTQR01000028">
    <property type="protein sequence ID" value="TKX25427.1"/>
    <property type="molecule type" value="Genomic_DNA"/>
</dbReference>
<organism evidence="2 3">
    <name type="scientific">Elsinoe australis</name>
    <dbReference type="NCBI Taxonomy" id="40998"/>
    <lineage>
        <taxon>Eukaryota</taxon>
        <taxon>Fungi</taxon>
        <taxon>Dikarya</taxon>
        <taxon>Ascomycota</taxon>
        <taxon>Pezizomycotina</taxon>
        <taxon>Dothideomycetes</taxon>
        <taxon>Dothideomycetidae</taxon>
        <taxon>Myriangiales</taxon>
        <taxon>Elsinoaceae</taxon>
        <taxon>Elsinoe</taxon>
    </lineage>
</organism>
<evidence type="ECO:0000313" key="2">
    <source>
        <dbReference type="EMBL" id="TKX25427.1"/>
    </source>
</evidence>
<feature type="region of interest" description="Disordered" evidence="1">
    <location>
        <begin position="315"/>
        <end position="344"/>
    </location>
</feature>
<evidence type="ECO:0000313" key="3">
    <source>
        <dbReference type="Proteomes" id="UP000308133"/>
    </source>
</evidence>
<comment type="caution">
    <text evidence="2">The sequence shown here is derived from an EMBL/GenBank/DDBJ whole genome shotgun (WGS) entry which is preliminary data.</text>
</comment>
<feature type="region of interest" description="Disordered" evidence="1">
    <location>
        <begin position="643"/>
        <end position="662"/>
    </location>
</feature>
<dbReference type="Proteomes" id="UP000308133">
    <property type="component" value="Unassembled WGS sequence"/>
</dbReference>
<gene>
    <name evidence="2" type="ORF">C1H76_2075</name>
</gene>
<protein>
    <submittedName>
        <fullName evidence="2">Uncharacterized protein</fullName>
    </submittedName>
</protein>
<accession>A0A4U7BC26</accession>
<proteinExistence type="predicted"/>
<reference evidence="2 3" key="1">
    <citation type="submission" date="2018-02" db="EMBL/GenBank/DDBJ databases">
        <title>Draft genome sequences of Elsinoe sp., causing black scab on jojoba.</title>
        <authorList>
            <person name="Stodart B."/>
            <person name="Jeffress S."/>
            <person name="Ash G."/>
            <person name="Arun Chinnappa K."/>
        </authorList>
    </citation>
    <scope>NUCLEOTIDE SEQUENCE [LARGE SCALE GENOMIC DNA]</scope>
    <source>
        <strain evidence="2 3">Hillstone_2</strain>
    </source>
</reference>
<evidence type="ECO:0000256" key="1">
    <source>
        <dbReference type="SAM" id="MobiDB-lite"/>
    </source>
</evidence>
<feature type="compositionally biased region" description="Acidic residues" evidence="1">
    <location>
        <begin position="650"/>
        <end position="662"/>
    </location>
</feature>
<dbReference type="AlphaFoldDB" id="A0A4U7BC26"/>
<sequence>MAYPTAKTPQHSPALLDGAEYLKILRNREVANFEQHQNICTTRSEGLPAQIFRIPVRPEEPASTTFLLMCDPEEDSALLECPPGTLYLLEFPDLPKHKDWIAEVLEEPTDTADNFIFMLIGAIAAKDQPISTLIPEEFQECPSLIDFRTSTELQDRFPLGPYFNIEVKDLLNTSSTQSVYNSLGRLQRRFGQDRQGRPLQALGETEMLMVGADHTLFDNVNLLEGISKVTAKRMCEPHRCEPAVKQCLLEMLSAPKGIALVAGHVFLPAPPDASPRTPLPPSWREAEEYRVRTQRSRLSDVVHRLATLFKEQTLDMTSMTPSTPSDLQSLPASSARTPTSPLSNPKRTHCPLLILLPTHKEIHALLPRLRSSSLLALYPSTPPTDKEVLLTTAHLSAARPTTRPLVPIPDLPRYAAVWHDFFLETECFGSLHRRREGGDVRIRIEEAGHSLAFAMMVVAGLELPPRIEEVYREEHLLRQRLAGCPDHWARFRELYAAMGKKGVDEQTVKEFDEEYGRLREFTLRFADVVVLHAAEAVRAETCRALRPEMVIVAGAERVPAVHSVGIWANLRSVRGVVFVGEWMLAERRGYEVDTWRTGAPSEFQRLVDARWPTVLVDGSKLEGGIKWGREELRQGGEEVWKKLVKGSGGGDEEGAVTSDDSD</sequence>
<name>A0A4U7BC26_9PEZI</name>